<proteinExistence type="predicted"/>
<sequence length="111" mass="13020">MFGRNHNNYPNSNPPPFNNRTVFSPHAFQQNSFINFQFQNQTYNIYSPNGPQFPHPRTNMIQTSIPNDSMQTNFAILEQFPQESDQYSENSLSYSSKITFIHCINTYENIM</sequence>
<dbReference type="EMBL" id="JAPFFF010000015">
    <property type="protein sequence ID" value="KAK8866768.1"/>
    <property type="molecule type" value="Genomic_DNA"/>
</dbReference>
<dbReference type="Proteomes" id="UP001470230">
    <property type="component" value="Unassembled WGS sequence"/>
</dbReference>
<evidence type="ECO:0000313" key="1">
    <source>
        <dbReference type="EMBL" id="KAK8866768.1"/>
    </source>
</evidence>
<accession>A0ABR2IQX9</accession>
<protein>
    <submittedName>
        <fullName evidence="1">Uncharacterized protein</fullName>
    </submittedName>
</protein>
<reference evidence="1 2" key="1">
    <citation type="submission" date="2024-04" db="EMBL/GenBank/DDBJ databases">
        <title>Tritrichomonas musculus Genome.</title>
        <authorList>
            <person name="Alves-Ferreira E."/>
            <person name="Grigg M."/>
            <person name="Lorenzi H."/>
            <person name="Galac M."/>
        </authorList>
    </citation>
    <scope>NUCLEOTIDE SEQUENCE [LARGE SCALE GENOMIC DNA]</scope>
    <source>
        <strain evidence="1 2">EAF2021</strain>
    </source>
</reference>
<keyword evidence="2" id="KW-1185">Reference proteome</keyword>
<gene>
    <name evidence="1" type="ORF">M9Y10_009736</name>
</gene>
<comment type="caution">
    <text evidence="1">The sequence shown here is derived from an EMBL/GenBank/DDBJ whole genome shotgun (WGS) entry which is preliminary data.</text>
</comment>
<name>A0ABR2IQX9_9EUKA</name>
<organism evidence="1 2">
    <name type="scientific">Tritrichomonas musculus</name>
    <dbReference type="NCBI Taxonomy" id="1915356"/>
    <lineage>
        <taxon>Eukaryota</taxon>
        <taxon>Metamonada</taxon>
        <taxon>Parabasalia</taxon>
        <taxon>Tritrichomonadida</taxon>
        <taxon>Tritrichomonadidae</taxon>
        <taxon>Tritrichomonas</taxon>
    </lineage>
</organism>
<evidence type="ECO:0000313" key="2">
    <source>
        <dbReference type="Proteomes" id="UP001470230"/>
    </source>
</evidence>